<dbReference type="InterPro" id="IPR001646">
    <property type="entry name" value="5peptide_repeat"/>
</dbReference>
<feature type="non-terminal residue" evidence="1">
    <location>
        <position position="271"/>
    </location>
</feature>
<dbReference type="EMBL" id="BART01028695">
    <property type="protein sequence ID" value="GAG92237.1"/>
    <property type="molecule type" value="Genomic_DNA"/>
</dbReference>
<comment type="caution">
    <text evidence="1">The sequence shown here is derived from an EMBL/GenBank/DDBJ whole genome shotgun (WGS) entry which is preliminary data.</text>
</comment>
<feature type="non-terminal residue" evidence="1">
    <location>
        <position position="1"/>
    </location>
</feature>
<organism evidence="1">
    <name type="scientific">marine sediment metagenome</name>
    <dbReference type="NCBI Taxonomy" id="412755"/>
    <lineage>
        <taxon>unclassified sequences</taxon>
        <taxon>metagenomes</taxon>
        <taxon>ecological metagenomes</taxon>
    </lineage>
</organism>
<accession>X1CGM6</accession>
<evidence type="ECO:0000313" key="1">
    <source>
        <dbReference type="EMBL" id="GAG92237.1"/>
    </source>
</evidence>
<dbReference type="Gene3D" id="2.160.20.80">
    <property type="entry name" value="E3 ubiquitin-protein ligase SopA"/>
    <property type="match status" value="2"/>
</dbReference>
<name>X1CGM6_9ZZZZ</name>
<dbReference type="AlphaFoldDB" id="X1CGM6"/>
<reference evidence="1" key="1">
    <citation type="journal article" date="2014" name="Front. Microbiol.">
        <title>High frequency of phylogenetically diverse reductive dehalogenase-homologous genes in deep subseafloor sedimentary metagenomes.</title>
        <authorList>
            <person name="Kawai M."/>
            <person name="Futagami T."/>
            <person name="Toyoda A."/>
            <person name="Takaki Y."/>
            <person name="Nishi S."/>
            <person name="Hori S."/>
            <person name="Arai W."/>
            <person name="Tsubouchi T."/>
            <person name="Morono Y."/>
            <person name="Uchiyama I."/>
            <person name="Ito T."/>
            <person name="Fujiyama A."/>
            <person name="Inagaki F."/>
            <person name="Takami H."/>
        </authorList>
    </citation>
    <scope>NUCLEOTIDE SEQUENCE</scope>
    <source>
        <strain evidence="1">Expedition CK06-06</strain>
    </source>
</reference>
<dbReference type="SUPFAM" id="SSF141571">
    <property type="entry name" value="Pentapeptide repeat-like"/>
    <property type="match status" value="1"/>
</dbReference>
<dbReference type="Pfam" id="PF13599">
    <property type="entry name" value="Pentapeptide_4"/>
    <property type="match status" value="1"/>
</dbReference>
<proteinExistence type="predicted"/>
<evidence type="ECO:0008006" key="2">
    <source>
        <dbReference type="Google" id="ProtNLM"/>
    </source>
</evidence>
<sequence length="271" mass="30978">FDLLQSFPPKKHINLTSIFSEKNYQFAIQFKLFGFNTYVSYFPLTANFSNIKIENCQFKQIDFDSHSFSDATLSNIEFLSCRFINVKFNNVTFENCSFGPLTTLPYISSQHPINRSTIIDKITLHSLLAYITSNASNLKLSNISIRKGEDLREFDLSCIDLSIFSLKQAVLDEENVIALFKLPENINYAYAINWQGIDLSHIELPQIQFKGAKLDRTNVESLLNKAQAKTISFDGAITPGFIDKYGLVQTEQLQNLFFKNISMKHFQFNGA</sequence>
<protein>
    <recommendedName>
        <fullName evidence="2">Pentapeptide repeat-containing protein</fullName>
    </recommendedName>
</protein>
<gene>
    <name evidence="1" type="ORF">S01H4_50525</name>
</gene>